<dbReference type="PANTHER" id="PTHR30520">
    <property type="entry name" value="FORMATE TRANSPORTER-RELATED"/>
    <property type="match status" value="1"/>
</dbReference>
<evidence type="ECO:0000256" key="3">
    <source>
        <dbReference type="ARBA" id="ARBA00022989"/>
    </source>
</evidence>
<feature type="transmembrane region" description="Helical" evidence="5">
    <location>
        <begin position="72"/>
        <end position="89"/>
    </location>
</feature>
<evidence type="ECO:0000256" key="2">
    <source>
        <dbReference type="ARBA" id="ARBA00022692"/>
    </source>
</evidence>
<feature type="transmembrane region" description="Helical" evidence="5">
    <location>
        <begin position="118"/>
        <end position="139"/>
    </location>
</feature>
<feature type="transmembrane region" description="Helical" evidence="5">
    <location>
        <begin position="198"/>
        <end position="222"/>
    </location>
</feature>
<comment type="subcellular location">
    <subcellularLocation>
        <location evidence="1">Membrane</location>
        <topology evidence="1">Multi-pass membrane protein</topology>
    </subcellularLocation>
</comment>
<sequence>MLKNNKTVEDTYSTRPTVEAIASSVQMKQVMADKTPGRYLLKAMMAGFLLSIVTVFMLAIKTQFAATHLDGLVNLMGAIAFSLGLILVVLTNSELLTSNFMFFTVGWYYKVVTMKKMLWIFTFCFLGNIIGGLVLFFLMKFSHVMTPEMTQSLTTLVHKKTVESTWLNIFTKGIFCNFFINVGIFIAMQFKDGLSKAFYIGCGVVVFVFMGYEHVVFNAGLYAGMLFFNLDALNWMGVLKNLVFAFLGNYVGGGLFIGLVFAYLNGKRNSLEQH</sequence>
<keyword evidence="3 5" id="KW-1133">Transmembrane helix</keyword>
<feature type="transmembrane region" description="Helical" evidence="5">
    <location>
        <begin position="39"/>
        <end position="60"/>
    </location>
</feature>
<evidence type="ECO:0000313" key="7">
    <source>
        <dbReference type="Proteomes" id="UP000005413"/>
    </source>
</evidence>
<dbReference type="GO" id="GO:0005886">
    <property type="term" value="C:plasma membrane"/>
    <property type="evidence" value="ECO:0007669"/>
    <property type="project" value="TreeGrafter"/>
</dbReference>
<feature type="transmembrane region" description="Helical" evidence="5">
    <location>
        <begin position="242"/>
        <end position="264"/>
    </location>
</feature>
<dbReference type="PANTHER" id="PTHR30520:SF8">
    <property type="entry name" value="NITRITE TRANSPORTER NIRC"/>
    <property type="match status" value="1"/>
</dbReference>
<keyword evidence="7" id="KW-1185">Reference proteome</keyword>
<dbReference type="Gene3D" id="1.20.1080.10">
    <property type="entry name" value="Glycerol uptake facilitator protein"/>
    <property type="match status" value="1"/>
</dbReference>
<dbReference type="OrthoDB" id="9786493at2"/>
<keyword evidence="2 5" id="KW-0812">Transmembrane</keyword>
<gene>
    <name evidence="6" type="ORF">SS7213T_10059</name>
</gene>
<dbReference type="Proteomes" id="UP000005413">
    <property type="component" value="Unassembled WGS sequence"/>
</dbReference>
<evidence type="ECO:0000256" key="4">
    <source>
        <dbReference type="ARBA" id="ARBA00023136"/>
    </source>
</evidence>
<dbReference type="InterPro" id="IPR023271">
    <property type="entry name" value="Aquaporin-like"/>
</dbReference>
<evidence type="ECO:0000256" key="1">
    <source>
        <dbReference type="ARBA" id="ARBA00004141"/>
    </source>
</evidence>
<dbReference type="RefSeq" id="WP_002464702.1">
    <property type="nucleotide sequence ID" value="NZ_AEUN01000486.1"/>
</dbReference>
<evidence type="ECO:0000313" key="6">
    <source>
        <dbReference type="EMBL" id="EHJ07300.1"/>
    </source>
</evidence>
<dbReference type="Pfam" id="PF01226">
    <property type="entry name" value="Form_Nir_trans"/>
    <property type="match status" value="1"/>
</dbReference>
<proteinExistence type="predicted"/>
<comment type="caution">
    <text evidence="6">The sequence shown here is derived from an EMBL/GenBank/DDBJ whole genome shotgun (WGS) entry which is preliminary data.</text>
</comment>
<dbReference type="AlphaFoldDB" id="G5JKJ1"/>
<accession>G5JKJ1</accession>
<protein>
    <submittedName>
        <fullName evidence="6">Putative nitrite transporter</fullName>
    </submittedName>
</protein>
<dbReference type="GO" id="GO:0015499">
    <property type="term" value="F:formate transmembrane transporter activity"/>
    <property type="evidence" value="ECO:0007669"/>
    <property type="project" value="TreeGrafter"/>
</dbReference>
<dbReference type="PATRIC" id="fig|911238.3.peg.1760"/>
<feature type="transmembrane region" description="Helical" evidence="5">
    <location>
        <begin position="166"/>
        <end position="186"/>
    </location>
</feature>
<name>G5JKJ1_9STAP</name>
<dbReference type="InterPro" id="IPR000292">
    <property type="entry name" value="For/NO2_transpt"/>
</dbReference>
<dbReference type="EMBL" id="AEUN01000486">
    <property type="protein sequence ID" value="EHJ07300.1"/>
    <property type="molecule type" value="Genomic_DNA"/>
</dbReference>
<reference evidence="6 7" key="1">
    <citation type="journal article" date="2012" name="BMC Genomics">
        <title>Comparative genomic analysis of the genus Staphylococcus including Staphylococcus aureus and its newly described sister species Staphylococcus simiae.</title>
        <authorList>
            <person name="Suzuki H."/>
            <person name="Lefebure T."/>
            <person name="Pavinski Bitar P."/>
            <person name="Stanhope M.J."/>
        </authorList>
    </citation>
    <scope>NUCLEOTIDE SEQUENCE [LARGE SCALE GENOMIC DNA]</scope>
    <source>
        <strain evidence="6 7">CCM 7213</strain>
    </source>
</reference>
<evidence type="ECO:0000256" key="5">
    <source>
        <dbReference type="SAM" id="Phobius"/>
    </source>
</evidence>
<keyword evidence="4 5" id="KW-0472">Membrane</keyword>
<organism evidence="6 7">
    <name type="scientific">Staphylococcus simiae CCM 7213 = CCUG 51256</name>
    <dbReference type="NCBI Taxonomy" id="911238"/>
    <lineage>
        <taxon>Bacteria</taxon>
        <taxon>Bacillati</taxon>
        <taxon>Bacillota</taxon>
        <taxon>Bacilli</taxon>
        <taxon>Bacillales</taxon>
        <taxon>Staphylococcaceae</taxon>
        <taxon>Staphylococcus</taxon>
    </lineage>
</organism>